<gene>
    <name evidence="1" type="ORF">I4I81_03475</name>
</gene>
<evidence type="ECO:0000313" key="2">
    <source>
        <dbReference type="Proteomes" id="UP000694287"/>
    </source>
</evidence>
<organism evidence="1 2">
    <name type="scientific">Pseudonocardia abyssalis</name>
    <dbReference type="NCBI Taxonomy" id="2792008"/>
    <lineage>
        <taxon>Bacteria</taxon>
        <taxon>Bacillati</taxon>
        <taxon>Actinomycetota</taxon>
        <taxon>Actinomycetes</taxon>
        <taxon>Pseudonocardiales</taxon>
        <taxon>Pseudonocardiaceae</taxon>
        <taxon>Pseudonocardia</taxon>
    </lineage>
</organism>
<dbReference type="EMBL" id="JADQDK010000001">
    <property type="protein sequence ID" value="MBW0133316.1"/>
    <property type="molecule type" value="Genomic_DNA"/>
</dbReference>
<sequence length="72" mass="7539">MRYDVTIADRAPVALRGPVRAAALDGGHRCAVPHPAAHGREPLVAVFPLDLTDGFEVTVGAPGAEPDVVRSR</sequence>
<evidence type="ECO:0000313" key="1">
    <source>
        <dbReference type="EMBL" id="MBW0133316.1"/>
    </source>
</evidence>
<name>A0ABS6UMY9_9PSEU</name>
<accession>A0ABS6UMY9</accession>
<proteinExistence type="predicted"/>
<keyword evidence="2" id="KW-1185">Reference proteome</keyword>
<protein>
    <submittedName>
        <fullName evidence="1">Uncharacterized protein</fullName>
    </submittedName>
</protein>
<dbReference type="RefSeq" id="WP_218603358.1">
    <property type="nucleotide sequence ID" value="NZ_JADQDJ010000123.1"/>
</dbReference>
<dbReference type="Proteomes" id="UP000694287">
    <property type="component" value="Unassembled WGS sequence"/>
</dbReference>
<reference evidence="1 2" key="1">
    <citation type="submission" date="2020-11" db="EMBL/GenBank/DDBJ databases">
        <title>Pseudonocardia abyssalis sp. nov. and Pseudonocardia oceani sp. nov., description and phylogenomic analysis of two novel actinomycetes isolated from the deep Southern Ocean.</title>
        <authorList>
            <person name="Parra J."/>
        </authorList>
    </citation>
    <scope>NUCLEOTIDE SEQUENCE [LARGE SCALE GENOMIC DNA]</scope>
    <source>
        <strain evidence="1 2">KRD-168</strain>
    </source>
</reference>
<comment type="caution">
    <text evidence="1">The sequence shown here is derived from an EMBL/GenBank/DDBJ whole genome shotgun (WGS) entry which is preliminary data.</text>
</comment>